<comment type="subcellular location">
    <subcellularLocation>
        <location evidence="1">Cell envelope</location>
    </subcellularLocation>
</comment>
<dbReference type="GO" id="GO:0030313">
    <property type="term" value="C:cell envelope"/>
    <property type="evidence" value="ECO:0007669"/>
    <property type="project" value="UniProtKB-SubCell"/>
</dbReference>
<keyword evidence="4" id="KW-0472">Membrane</keyword>
<comment type="similarity">
    <text evidence="2">Belongs to the membrane fusion protein (MFP) (TC 8.A.1) family.</text>
</comment>
<evidence type="ECO:0000259" key="6">
    <source>
        <dbReference type="Pfam" id="PF25917"/>
    </source>
</evidence>
<dbReference type="PANTHER" id="PTHR30158:SF3">
    <property type="entry name" value="MULTIDRUG EFFLUX PUMP SUBUNIT ACRA-RELATED"/>
    <property type="match status" value="1"/>
</dbReference>
<dbReference type="Gene3D" id="2.40.50.100">
    <property type="match status" value="1"/>
</dbReference>
<feature type="transmembrane region" description="Helical" evidence="4">
    <location>
        <begin position="25"/>
        <end position="43"/>
    </location>
</feature>
<dbReference type="Gene3D" id="1.10.287.470">
    <property type="entry name" value="Helix hairpin bin"/>
    <property type="match status" value="1"/>
</dbReference>
<keyword evidence="4" id="KW-0812">Transmembrane</keyword>
<organism evidence="9 10">
    <name type="scientific">Candidatus Cryptobacteroides avistercoris</name>
    <dbReference type="NCBI Taxonomy" id="2840758"/>
    <lineage>
        <taxon>Bacteria</taxon>
        <taxon>Pseudomonadati</taxon>
        <taxon>Bacteroidota</taxon>
        <taxon>Bacteroidia</taxon>
        <taxon>Bacteroidales</taxon>
        <taxon>Candidatus Cryptobacteroides</taxon>
    </lineage>
</organism>
<dbReference type="NCBIfam" id="TIGR01730">
    <property type="entry name" value="RND_mfp"/>
    <property type="match status" value="1"/>
</dbReference>
<dbReference type="SUPFAM" id="SSF111369">
    <property type="entry name" value="HlyD-like secretion proteins"/>
    <property type="match status" value="1"/>
</dbReference>
<dbReference type="InterPro" id="IPR058625">
    <property type="entry name" value="MdtA-like_BSH"/>
</dbReference>
<feature type="domain" description="Multidrug resistance protein MdtA-like C-terminal permuted SH3" evidence="8">
    <location>
        <begin position="322"/>
        <end position="381"/>
    </location>
</feature>
<name>A0A9D9IXD2_9BACT</name>
<protein>
    <submittedName>
        <fullName evidence="9">Efflux RND transporter periplasmic adaptor subunit</fullName>
    </submittedName>
</protein>
<dbReference type="GO" id="GO:0046677">
    <property type="term" value="P:response to antibiotic"/>
    <property type="evidence" value="ECO:0007669"/>
    <property type="project" value="TreeGrafter"/>
</dbReference>
<dbReference type="InterPro" id="IPR058624">
    <property type="entry name" value="MdtA-like_HH"/>
</dbReference>
<dbReference type="Gene3D" id="2.40.30.170">
    <property type="match status" value="1"/>
</dbReference>
<evidence type="ECO:0000259" key="7">
    <source>
        <dbReference type="Pfam" id="PF25944"/>
    </source>
</evidence>
<dbReference type="InterPro" id="IPR058627">
    <property type="entry name" value="MdtA-like_C"/>
</dbReference>
<dbReference type="GO" id="GO:0022857">
    <property type="term" value="F:transmembrane transporter activity"/>
    <property type="evidence" value="ECO:0007669"/>
    <property type="project" value="InterPro"/>
</dbReference>
<comment type="caution">
    <text evidence="9">The sequence shown here is derived from an EMBL/GenBank/DDBJ whole genome shotgun (WGS) entry which is preliminary data.</text>
</comment>
<keyword evidence="3" id="KW-0175">Coiled coil</keyword>
<keyword evidence="4" id="KW-1133">Transmembrane helix</keyword>
<evidence type="ECO:0000256" key="2">
    <source>
        <dbReference type="ARBA" id="ARBA00009477"/>
    </source>
</evidence>
<evidence type="ECO:0000259" key="8">
    <source>
        <dbReference type="Pfam" id="PF25967"/>
    </source>
</evidence>
<accession>A0A9D9IXD2</accession>
<feature type="coiled-coil region" evidence="3">
    <location>
        <begin position="121"/>
        <end position="186"/>
    </location>
</feature>
<dbReference type="InterPro" id="IPR058626">
    <property type="entry name" value="MdtA-like_b-barrel"/>
</dbReference>
<evidence type="ECO:0000313" key="10">
    <source>
        <dbReference type="Proteomes" id="UP000823769"/>
    </source>
</evidence>
<dbReference type="InterPro" id="IPR006143">
    <property type="entry name" value="RND_pump_MFP"/>
</dbReference>
<dbReference type="Pfam" id="PF25967">
    <property type="entry name" value="RND-MFP_C"/>
    <property type="match status" value="1"/>
</dbReference>
<evidence type="ECO:0000259" key="5">
    <source>
        <dbReference type="Pfam" id="PF25876"/>
    </source>
</evidence>
<dbReference type="Pfam" id="PF25944">
    <property type="entry name" value="Beta-barrel_RND"/>
    <property type="match status" value="1"/>
</dbReference>
<feature type="domain" description="Multidrug resistance protein MdtA-like beta-barrel" evidence="7">
    <location>
        <begin position="257"/>
        <end position="318"/>
    </location>
</feature>
<gene>
    <name evidence="9" type="ORF">IAB76_03445</name>
</gene>
<sequence>MKGNIGNFNRKGGEGGKLPRVDKRVWAGAAVAAVVALTLIIVFTRRRPEPENIPVVQTQTVQTQDVEVYGEYPGTIRAQQFVEVRARVEGYLESMLFEEGSYVEKNQRLFVIDPRQYQATVDKDKAQLEKNKALAQQAERALRRIQPLYEQQAASQLDLDNAVANYETAKAEVQMSEADLAQSELALGYTVVRSPISGYISERYVDIGTLVGPGGQSLLATIVKSDTVFVEFKMTDLDYQKSKARNVNFGQTDTSRTWAPFVKITLADKSVYPYSGLVDFADPQVDSKSGTFSVRAKMPNPEHELLPGQFTNVTVLLDVRENTVVVPTKAIMTEKTGSYIFVFRPSGTVEKRFIEVGPENGNNTIVERGLLAGEEIVVEGQHKLIHGMKARKV</sequence>
<feature type="domain" description="Multidrug resistance protein MdtA-like alpha-helical hairpin" evidence="5">
    <location>
        <begin position="122"/>
        <end position="190"/>
    </location>
</feature>
<dbReference type="PANTHER" id="PTHR30158">
    <property type="entry name" value="ACRA/E-RELATED COMPONENT OF DRUG EFFLUX TRANSPORTER"/>
    <property type="match status" value="1"/>
</dbReference>
<evidence type="ECO:0000256" key="1">
    <source>
        <dbReference type="ARBA" id="ARBA00004196"/>
    </source>
</evidence>
<dbReference type="Pfam" id="PF25917">
    <property type="entry name" value="BSH_RND"/>
    <property type="match status" value="1"/>
</dbReference>
<reference evidence="9" key="2">
    <citation type="journal article" date="2021" name="PeerJ">
        <title>Extensive microbial diversity within the chicken gut microbiome revealed by metagenomics and culture.</title>
        <authorList>
            <person name="Gilroy R."/>
            <person name="Ravi A."/>
            <person name="Getino M."/>
            <person name="Pursley I."/>
            <person name="Horton D.L."/>
            <person name="Alikhan N.F."/>
            <person name="Baker D."/>
            <person name="Gharbi K."/>
            <person name="Hall N."/>
            <person name="Watson M."/>
            <person name="Adriaenssens E.M."/>
            <person name="Foster-Nyarko E."/>
            <person name="Jarju S."/>
            <person name="Secka A."/>
            <person name="Antonio M."/>
            <person name="Oren A."/>
            <person name="Chaudhuri R.R."/>
            <person name="La Ragione R."/>
            <person name="Hildebrand F."/>
            <person name="Pallen M.J."/>
        </authorList>
    </citation>
    <scope>NUCLEOTIDE SEQUENCE</scope>
    <source>
        <strain evidence="9">B3-1481</strain>
    </source>
</reference>
<dbReference type="Gene3D" id="2.40.420.20">
    <property type="match status" value="1"/>
</dbReference>
<dbReference type="AlphaFoldDB" id="A0A9D9IXD2"/>
<evidence type="ECO:0000256" key="4">
    <source>
        <dbReference type="SAM" id="Phobius"/>
    </source>
</evidence>
<reference evidence="9" key="1">
    <citation type="submission" date="2020-10" db="EMBL/GenBank/DDBJ databases">
        <authorList>
            <person name="Gilroy R."/>
        </authorList>
    </citation>
    <scope>NUCLEOTIDE SEQUENCE</scope>
    <source>
        <strain evidence="9">B3-1481</strain>
    </source>
</reference>
<feature type="domain" description="Multidrug resistance protein MdtA-like barrel-sandwich hybrid" evidence="6">
    <location>
        <begin position="82"/>
        <end position="222"/>
    </location>
</feature>
<dbReference type="GO" id="GO:0005886">
    <property type="term" value="C:plasma membrane"/>
    <property type="evidence" value="ECO:0007669"/>
    <property type="project" value="TreeGrafter"/>
</dbReference>
<proteinExistence type="inferred from homology"/>
<evidence type="ECO:0000256" key="3">
    <source>
        <dbReference type="SAM" id="Coils"/>
    </source>
</evidence>
<dbReference type="EMBL" id="JADILW010000052">
    <property type="protein sequence ID" value="MBO8480150.1"/>
    <property type="molecule type" value="Genomic_DNA"/>
</dbReference>
<evidence type="ECO:0000313" key="9">
    <source>
        <dbReference type="EMBL" id="MBO8480150.1"/>
    </source>
</evidence>
<dbReference type="Pfam" id="PF25876">
    <property type="entry name" value="HH_MFP_RND"/>
    <property type="match status" value="1"/>
</dbReference>
<dbReference type="Proteomes" id="UP000823769">
    <property type="component" value="Unassembled WGS sequence"/>
</dbReference>